<proteinExistence type="predicted"/>
<organism evidence="1">
    <name type="scientific">Mesocestoides corti</name>
    <name type="common">Flatworm</name>
    <dbReference type="NCBI Taxonomy" id="53468"/>
    <lineage>
        <taxon>Eukaryota</taxon>
        <taxon>Metazoa</taxon>
        <taxon>Spiralia</taxon>
        <taxon>Lophotrochozoa</taxon>
        <taxon>Platyhelminthes</taxon>
        <taxon>Cestoda</taxon>
        <taxon>Eucestoda</taxon>
        <taxon>Cyclophyllidea</taxon>
        <taxon>Mesocestoididae</taxon>
        <taxon>Mesocestoides</taxon>
    </lineage>
</organism>
<name>A0A5K3FMC3_MESCO</name>
<dbReference type="AlphaFoldDB" id="A0A5K3FMC3"/>
<dbReference type="WBParaSite" id="MCU_009449-RA">
    <property type="protein sequence ID" value="MCU_009449-RA"/>
    <property type="gene ID" value="MCU_009449"/>
</dbReference>
<sequence length="57" mass="6608">ERLTACLKRCQNVCGKQNNEIKHLRLNKEASQRFVKHALWQSAQSKTKKRKIDGGDN</sequence>
<accession>A0A5K3FMC3</accession>
<reference evidence="1" key="1">
    <citation type="submission" date="2019-11" db="UniProtKB">
        <authorList>
            <consortium name="WormBaseParasite"/>
        </authorList>
    </citation>
    <scope>IDENTIFICATION</scope>
</reference>
<protein>
    <submittedName>
        <fullName evidence="1">Transposase</fullName>
    </submittedName>
</protein>
<evidence type="ECO:0000313" key="1">
    <source>
        <dbReference type="WBParaSite" id="MCU_009449-RA"/>
    </source>
</evidence>